<dbReference type="EMBL" id="CP054020">
    <property type="protein sequence ID" value="QKI89243.1"/>
    <property type="molecule type" value="Genomic_DNA"/>
</dbReference>
<dbReference type="InterPro" id="IPR050383">
    <property type="entry name" value="GlyoxalaseI/FosfomycinResist"/>
</dbReference>
<gene>
    <name evidence="3" type="ORF">HQN79_06520</name>
</gene>
<dbReference type="CDD" id="cd07245">
    <property type="entry name" value="VOC_like"/>
    <property type="match status" value="1"/>
</dbReference>
<dbReference type="GO" id="GO:0046872">
    <property type="term" value="F:metal ion binding"/>
    <property type="evidence" value="ECO:0007669"/>
    <property type="project" value="UniProtKB-KW"/>
</dbReference>
<dbReference type="Gene3D" id="3.10.180.10">
    <property type="entry name" value="2,3-Dihydroxybiphenyl 1,2-Dioxygenase, domain 1"/>
    <property type="match status" value="1"/>
</dbReference>
<dbReference type="SUPFAM" id="SSF54593">
    <property type="entry name" value="Glyoxalase/Bleomycin resistance protein/Dihydroxybiphenyl dioxygenase"/>
    <property type="match status" value="1"/>
</dbReference>
<dbReference type="InterPro" id="IPR018146">
    <property type="entry name" value="Glyoxalase_1_CS"/>
</dbReference>
<protein>
    <submittedName>
        <fullName evidence="3">VOC family protein</fullName>
    </submittedName>
</protein>
<proteinExistence type="predicted"/>
<dbReference type="RefSeq" id="WP_173285141.1">
    <property type="nucleotide sequence ID" value="NZ_CP054020.1"/>
</dbReference>
<dbReference type="Pfam" id="PF00903">
    <property type="entry name" value="Glyoxalase"/>
    <property type="match status" value="1"/>
</dbReference>
<dbReference type="KEGG" id="txa:HQN79_06520"/>
<dbReference type="PANTHER" id="PTHR21366">
    <property type="entry name" value="GLYOXALASE FAMILY PROTEIN"/>
    <property type="match status" value="1"/>
</dbReference>
<dbReference type="PANTHER" id="PTHR21366:SF22">
    <property type="entry name" value="VOC DOMAIN-CONTAINING PROTEIN"/>
    <property type="match status" value="1"/>
</dbReference>
<feature type="domain" description="VOC" evidence="2">
    <location>
        <begin position="6"/>
        <end position="124"/>
    </location>
</feature>
<evidence type="ECO:0000313" key="4">
    <source>
        <dbReference type="Proteomes" id="UP000504724"/>
    </source>
</evidence>
<dbReference type="AlphaFoldDB" id="A0A7D4SSC9"/>
<dbReference type="PROSITE" id="PS51819">
    <property type="entry name" value="VOC"/>
    <property type="match status" value="1"/>
</dbReference>
<dbReference type="GO" id="GO:0004462">
    <property type="term" value="F:lactoylglutathione lyase activity"/>
    <property type="evidence" value="ECO:0007669"/>
    <property type="project" value="InterPro"/>
</dbReference>
<dbReference type="InterPro" id="IPR029068">
    <property type="entry name" value="Glyas_Bleomycin-R_OHBP_Dase"/>
</dbReference>
<sequence>MSAVFGMDHISLLVQDADKAATFYQNILGLAILERPDLGFPGVWLDLGEGQSLHLLQVSREHVLNDRLPEHGGRDFHFALRIKDLETFVAKLEQAGVAYTKSRSGRKALFFRDLDGNAIELTEVD</sequence>
<dbReference type="Proteomes" id="UP000504724">
    <property type="component" value="Chromosome"/>
</dbReference>
<reference evidence="3 4" key="1">
    <citation type="submission" date="2020-05" db="EMBL/GenBank/DDBJ databases">
        <title>Thiomicrorhabdus sediminis sp.nov. and Thiomicrorhabdus xiamenensis sp.nov., novel sulfur-oxidizing bacteria isolated from coastal sediment.</title>
        <authorList>
            <person name="Liu X."/>
        </authorList>
    </citation>
    <scope>NUCLEOTIDE SEQUENCE [LARGE SCALE GENOMIC DNA]</scope>
    <source>
        <strain evidence="3 4">G2</strain>
    </source>
</reference>
<dbReference type="InterPro" id="IPR004360">
    <property type="entry name" value="Glyas_Fos-R_dOase_dom"/>
</dbReference>
<keyword evidence="1" id="KW-0479">Metal-binding</keyword>
<keyword evidence="4" id="KW-1185">Reference proteome</keyword>
<accession>A0A7D4SSC9</accession>
<name>A0A7D4SSC9_9GAMM</name>
<organism evidence="3 4">
    <name type="scientific">Thiomicrorhabdus xiamenensis</name>
    <dbReference type="NCBI Taxonomy" id="2739063"/>
    <lineage>
        <taxon>Bacteria</taxon>
        <taxon>Pseudomonadati</taxon>
        <taxon>Pseudomonadota</taxon>
        <taxon>Gammaproteobacteria</taxon>
        <taxon>Thiotrichales</taxon>
        <taxon>Piscirickettsiaceae</taxon>
        <taxon>Thiomicrorhabdus</taxon>
    </lineage>
</organism>
<evidence type="ECO:0000256" key="1">
    <source>
        <dbReference type="ARBA" id="ARBA00022723"/>
    </source>
</evidence>
<dbReference type="PROSITE" id="PS00934">
    <property type="entry name" value="GLYOXALASE_I_1"/>
    <property type="match status" value="1"/>
</dbReference>
<evidence type="ECO:0000259" key="2">
    <source>
        <dbReference type="PROSITE" id="PS51819"/>
    </source>
</evidence>
<dbReference type="InterPro" id="IPR037523">
    <property type="entry name" value="VOC_core"/>
</dbReference>
<evidence type="ECO:0000313" key="3">
    <source>
        <dbReference type="EMBL" id="QKI89243.1"/>
    </source>
</evidence>